<name>A0A1G8E0H9_CHIFI</name>
<dbReference type="STRING" id="104663.SAMN04488121_11651"/>
<proteinExistence type="predicted"/>
<keyword evidence="2" id="KW-0201">Cytochrome c-type biogenesis</keyword>
<keyword evidence="5" id="KW-0732">Signal</keyword>
<evidence type="ECO:0000256" key="5">
    <source>
        <dbReference type="SAM" id="SignalP"/>
    </source>
</evidence>
<dbReference type="PROSITE" id="PS51257">
    <property type="entry name" value="PROKAR_LIPOPROTEIN"/>
    <property type="match status" value="1"/>
</dbReference>
<feature type="domain" description="Thioredoxin" evidence="6">
    <location>
        <begin position="224"/>
        <end position="362"/>
    </location>
</feature>
<keyword evidence="3" id="KW-1015">Disulfide bond</keyword>
<dbReference type="AlphaFoldDB" id="A0A1G8E0H9"/>
<dbReference type="GO" id="GO:0017004">
    <property type="term" value="P:cytochrome complex assembly"/>
    <property type="evidence" value="ECO:0007669"/>
    <property type="project" value="UniProtKB-KW"/>
</dbReference>
<comment type="subcellular location">
    <subcellularLocation>
        <location evidence="1">Cell envelope</location>
    </subcellularLocation>
</comment>
<feature type="signal peptide" evidence="5">
    <location>
        <begin position="1"/>
        <end position="19"/>
    </location>
</feature>
<evidence type="ECO:0000256" key="3">
    <source>
        <dbReference type="ARBA" id="ARBA00023157"/>
    </source>
</evidence>
<dbReference type="InterPro" id="IPR017937">
    <property type="entry name" value="Thioredoxin_CS"/>
</dbReference>
<dbReference type="InterPro" id="IPR025380">
    <property type="entry name" value="DUF4369"/>
</dbReference>
<dbReference type="EMBL" id="FNBN01000016">
    <property type="protein sequence ID" value="SDH63250.1"/>
    <property type="molecule type" value="Genomic_DNA"/>
</dbReference>
<gene>
    <name evidence="7" type="ORF">SAMN04488121_11651</name>
</gene>
<evidence type="ECO:0000256" key="1">
    <source>
        <dbReference type="ARBA" id="ARBA00004196"/>
    </source>
</evidence>
<dbReference type="SUPFAM" id="SSF52833">
    <property type="entry name" value="Thioredoxin-like"/>
    <property type="match status" value="1"/>
</dbReference>
<evidence type="ECO:0000256" key="2">
    <source>
        <dbReference type="ARBA" id="ARBA00022748"/>
    </source>
</evidence>
<dbReference type="PANTHER" id="PTHR42852">
    <property type="entry name" value="THIOL:DISULFIDE INTERCHANGE PROTEIN DSBE"/>
    <property type="match status" value="1"/>
</dbReference>
<feature type="chain" id="PRO_5011718542" evidence="5">
    <location>
        <begin position="20"/>
        <end position="362"/>
    </location>
</feature>
<keyword evidence="4" id="KW-0676">Redox-active center</keyword>
<dbReference type="GO" id="GO:0030313">
    <property type="term" value="C:cell envelope"/>
    <property type="evidence" value="ECO:0007669"/>
    <property type="project" value="UniProtKB-SubCell"/>
</dbReference>
<dbReference type="PANTHER" id="PTHR42852:SF6">
    <property type="entry name" value="THIOL:DISULFIDE INTERCHANGE PROTEIN DSBE"/>
    <property type="match status" value="1"/>
</dbReference>
<dbReference type="GO" id="GO:0016491">
    <property type="term" value="F:oxidoreductase activity"/>
    <property type="evidence" value="ECO:0007669"/>
    <property type="project" value="InterPro"/>
</dbReference>
<dbReference type="InterPro" id="IPR000866">
    <property type="entry name" value="AhpC/TSA"/>
</dbReference>
<dbReference type="Gene3D" id="3.40.30.10">
    <property type="entry name" value="Glutaredoxin"/>
    <property type="match status" value="1"/>
</dbReference>
<dbReference type="CDD" id="cd02966">
    <property type="entry name" value="TlpA_like_family"/>
    <property type="match status" value="1"/>
</dbReference>
<dbReference type="InterPro" id="IPR013766">
    <property type="entry name" value="Thioredoxin_domain"/>
</dbReference>
<dbReference type="InterPro" id="IPR036249">
    <property type="entry name" value="Thioredoxin-like_sf"/>
</dbReference>
<protein>
    <submittedName>
        <fullName evidence="7">Peroxiredoxin</fullName>
    </submittedName>
</protein>
<evidence type="ECO:0000313" key="8">
    <source>
        <dbReference type="Proteomes" id="UP000199045"/>
    </source>
</evidence>
<dbReference type="Pfam" id="PF00578">
    <property type="entry name" value="AhpC-TSA"/>
    <property type="match status" value="1"/>
</dbReference>
<dbReference type="InterPro" id="IPR050553">
    <property type="entry name" value="Thioredoxin_ResA/DsbE_sf"/>
</dbReference>
<accession>A0A1G8E0H9</accession>
<sequence>MKQFVTGTLAVLFSCAAFAQQEVSGTLTGADGKKVYLYSDEDNNPKDSVSLKGDKFSFKVPEAKSLSIYAVVLEGVQNPLLFVTGKEPVHYALNAQTFPVATAVKGNEENKAMQAYQKTFLALIERAQVLNVEASKIAGDDEAAKNAFRAKASLFNQDVVNAGRDFIKGHPKQLASLWILVNELRNRLEPDEFESIFNSLGQSLKETKYGLAATKYLRSVKGETEGGGVASDFTQDDINGKPVKLSSFRGKYVLVDFWASWCGPCRAENPNVVKAFERFKDKNFTILGVSLDQDKDRWIGAVKKDNLQWTQVSDLKGWGNEVAQLYGVNAIPANFLIDPNGNIIARNLRGRALEAKLEQILK</sequence>
<dbReference type="GO" id="GO:0016209">
    <property type="term" value="F:antioxidant activity"/>
    <property type="evidence" value="ECO:0007669"/>
    <property type="project" value="InterPro"/>
</dbReference>
<evidence type="ECO:0000256" key="4">
    <source>
        <dbReference type="ARBA" id="ARBA00023284"/>
    </source>
</evidence>
<reference evidence="7 8" key="1">
    <citation type="submission" date="2016-10" db="EMBL/GenBank/DDBJ databases">
        <authorList>
            <person name="de Groot N.N."/>
        </authorList>
    </citation>
    <scope>NUCLEOTIDE SEQUENCE [LARGE SCALE GENOMIC DNA]</scope>
    <source>
        <strain evidence="7 8">DSM 527</strain>
    </source>
</reference>
<dbReference type="RefSeq" id="WP_089838916.1">
    <property type="nucleotide sequence ID" value="NZ_FNBN01000016.1"/>
</dbReference>
<dbReference type="Pfam" id="PF14289">
    <property type="entry name" value="DUF4369"/>
    <property type="match status" value="1"/>
</dbReference>
<dbReference type="OrthoDB" id="6399635at2"/>
<dbReference type="PROSITE" id="PS51352">
    <property type="entry name" value="THIOREDOXIN_2"/>
    <property type="match status" value="1"/>
</dbReference>
<evidence type="ECO:0000259" key="6">
    <source>
        <dbReference type="PROSITE" id="PS51352"/>
    </source>
</evidence>
<dbReference type="PROSITE" id="PS00194">
    <property type="entry name" value="THIOREDOXIN_1"/>
    <property type="match status" value="1"/>
</dbReference>
<organism evidence="7 8">
    <name type="scientific">Chitinophaga filiformis</name>
    <name type="common">Myxococcus filiformis</name>
    <name type="synonym">Flexibacter filiformis</name>
    <dbReference type="NCBI Taxonomy" id="104663"/>
    <lineage>
        <taxon>Bacteria</taxon>
        <taxon>Pseudomonadati</taxon>
        <taxon>Bacteroidota</taxon>
        <taxon>Chitinophagia</taxon>
        <taxon>Chitinophagales</taxon>
        <taxon>Chitinophagaceae</taxon>
        <taxon>Chitinophaga</taxon>
    </lineage>
</organism>
<evidence type="ECO:0000313" key="7">
    <source>
        <dbReference type="EMBL" id="SDH63250.1"/>
    </source>
</evidence>
<dbReference type="Proteomes" id="UP000199045">
    <property type="component" value="Unassembled WGS sequence"/>
</dbReference>